<proteinExistence type="predicted"/>
<dbReference type="RefSeq" id="WP_003060746.1">
    <property type="nucleotide sequence ID" value="NZ_AOUO01000050.1"/>
</dbReference>
<dbReference type="OrthoDB" id="7671932at2"/>
<feature type="compositionally biased region" description="Basic and acidic residues" evidence="1">
    <location>
        <begin position="17"/>
        <end position="27"/>
    </location>
</feature>
<feature type="region of interest" description="Disordered" evidence="1">
    <location>
        <begin position="1"/>
        <end position="28"/>
    </location>
</feature>
<dbReference type="PATRIC" id="fig|1292037.4.peg.968"/>
<gene>
    <name evidence="2" type="ORF">H480_04942</name>
</gene>
<comment type="caution">
    <text evidence="2">The sequence shown here is derived from an EMBL/GenBank/DDBJ whole genome shotgun (WGS) entry which is preliminary data.</text>
</comment>
<keyword evidence="3" id="KW-1185">Reference proteome</keyword>
<organism evidence="2 3">
    <name type="scientific">Amycolatopsis vancoresmycina DSM 44592</name>
    <dbReference type="NCBI Taxonomy" id="1292037"/>
    <lineage>
        <taxon>Bacteria</taxon>
        <taxon>Bacillati</taxon>
        <taxon>Actinomycetota</taxon>
        <taxon>Actinomycetes</taxon>
        <taxon>Pseudonocardiales</taxon>
        <taxon>Pseudonocardiaceae</taxon>
        <taxon>Amycolatopsis</taxon>
    </lineage>
</organism>
<name>R1I1H7_9PSEU</name>
<accession>R1I1H7</accession>
<evidence type="ECO:0000256" key="1">
    <source>
        <dbReference type="SAM" id="MobiDB-lite"/>
    </source>
</evidence>
<dbReference type="AlphaFoldDB" id="R1I1H7"/>
<evidence type="ECO:0000313" key="2">
    <source>
        <dbReference type="EMBL" id="EOD69675.1"/>
    </source>
</evidence>
<protein>
    <submittedName>
        <fullName evidence="2">Putative LysM domain-containing protein</fullName>
    </submittedName>
</protein>
<dbReference type="eggNOG" id="COG3409">
    <property type="taxonomic scope" value="Bacteria"/>
</dbReference>
<evidence type="ECO:0000313" key="3">
    <source>
        <dbReference type="Proteomes" id="UP000014139"/>
    </source>
</evidence>
<sequence>MTGPVRRDRRAQPVHAPRGDRAGRHEGTPAVRRIQALQRHAGNQAVAGLLAVQRAGKEDEAQFKQYAKDGDWARAAWQLANSDAKDNLAALVRTLDPAQLANLTEGARHHGATAVVDAVVAVNRRAAIIGTVRFHVWRHDWAEAARYLNGMEHTDGRRLEDSLLASGLLDHAGLIEIIKLNKNLKLRAGDAITLAGKQFIVYESTVRFDGTLAWRTNNPGALRRDEPLSGSIGHDERLFLIFPDAETGRKAARENLRFQLFHNPNLGEDPTLLEVMEAYAPAADGNQPDVYAQKIADALHVTPQAKARRFSTPQMETMLNTIIGTETTTEGTERPHDSPDLPRDLLGLLGHGG</sequence>
<dbReference type="EMBL" id="AOUO01000050">
    <property type="protein sequence ID" value="EOD69675.1"/>
    <property type="molecule type" value="Genomic_DNA"/>
</dbReference>
<dbReference type="Proteomes" id="UP000014139">
    <property type="component" value="Unassembled WGS sequence"/>
</dbReference>
<reference evidence="2 3" key="1">
    <citation type="submission" date="2013-02" db="EMBL/GenBank/DDBJ databases">
        <title>Draft genome sequence of Amycolatopsis vancoresmycina strain DSM 44592T.</title>
        <authorList>
            <person name="Kumar S."/>
            <person name="Kaur N."/>
            <person name="Kaur C."/>
            <person name="Raghava G.P.S."/>
            <person name="Mayilraj S."/>
        </authorList>
    </citation>
    <scope>NUCLEOTIDE SEQUENCE [LARGE SCALE GENOMIC DNA]</scope>
    <source>
        <strain evidence="2 3">DSM 44592</strain>
    </source>
</reference>